<evidence type="ECO:0000313" key="2">
    <source>
        <dbReference type="Proteomes" id="UP001272242"/>
    </source>
</evidence>
<evidence type="ECO:0008006" key="3">
    <source>
        <dbReference type="Google" id="ProtNLM"/>
    </source>
</evidence>
<dbReference type="SUPFAM" id="SSF52799">
    <property type="entry name" value="(Phosphotyrosine protein) phosphatases II"/>
    <property type="match status" value="1"/>
</dbReference>
<dbReference type="InterPro" id="IPR029021">
    <property type="entry name" value="Prot-tyrosine_phosphatase-like"/>
</dbReference>
<dbReference type="RefSeq" id="WP_320686619.1">
    <property type="nucleotide sequence ID" value="NZ_JAXBLV010000155.1"/>
</dbReference>
<gene>
    <name evidence="1" type="ORF">R5W23_001134</name>
</gene>
<keyword evidence="2" id="KW-1185">Reference proteome</keyword>
<name>A0ABU5EXE6_9BACT</name>
<dbReference type="EMBL" id="JAXBLV010000155">
    <property type="protein sequence ID" value="MDY3559945.1"/>
    <property type="molecule type" value="Genomic_DNA"/>
</dbReference>
<reference evidence="2" key="1">
    <citation type="journal article" date="2023" name="Mar. Drugs">
        <title>Gemmata algarum, a Novel Planctomycete Isolated from an Algal Mat, Displays Antimicrobial Activity.</title>
        <authorList>
            <person name="Kumar G."/>
            <person name="Kallscheuer N."/>
            <person name="Kashif M."/>
            <person name="Ahamad S."/>
            <person name="Jagadeeshwari U."/>
            <person name="Pannikurungottu S."/>
            <person name="Haufschild T."/>
            <person name="Kabuu M."/>
            <person name="Sasikala C."/>
            <person name="Jogler C."/>
            <person name="Ramana C."/>
        </authorList>
    </citation>
    <scope>NUCLEOTIDE SEQUENCE [LARGE SCALE GENOMIC DNA]</scope>
    <source>
        <strain evidence="2">JC673</strain>
    </source>
</reference>
<proteinExistence type="predicted"/>
<dbReference type="Proteomes" id="UP001272242">
    <property type="component" value="Unassembled WGS sequence"/>
</dbReference>
<sequence>MATMPIHDPVTDVCFGFVFVAQAQLPGPLIRTVLPGELMESPATQVRIGGYSAASLLLEREPKQWHTLILLDSGRQVTDFVNAQSLSSLVLRFDDVEGPSPNLLPPSGLQIAQALTYAKGKERLLVSCRAGRGRSVALAYLITYQARGVADALAVLDPTRHRPNRLVVRLGESVLEKPGALSAFDDWCARHAHIQLSDYYDEMEKEFEALEAQGATNRICP</sequence>
<dbReference type="Gene3D" id="3.90.190.10">
    <property type="entry name" value="Protein tyrosine phosphatase superfamily"/>
    <property type="match status" value="1"/>
</dbReference>
<accession>A0ABU5EXE6</accession>
<comment type="caution">
    <text evidence="1">The sequence shown here is derived from an EMBL/GenBank/DDBJ whole genome shotgun (WGS) entry which is preliminary data.</text>
</comment>
<protein>
    <recommendedName>
        <fullName evidence="3">Tyrosine specific protein phosphatases domain-containing protein</fullName>
    </recommendedName>
</protein>
<organism evidence="1 2">
    <name type="scientific">Gemmata algarum</name>
    <dbReference type="NCBI Taxonomy" id="2975278"/>
    <lineage>
        <taxon>Bacteria</taxon>
        <taxon>Pseudomonadati</taxon>
        <taxon>Planctomycetota</taxon>
        <taxon>Planctomycetia</taxon>
        <taxon>Gemmatales</taxon>
        <taxon>Gemmataceae</taxon>
        <taxon>Gemmata</taxon>
    </lineage>
</organism>
<evidence type="ECO:0000313" key="1">
    <source>
        <dbReference type="EMBL" id="MDY3559945.1"/>
    </source>
</evidence>